<accession>A0A2A9NN65</accession>
<gene>
    <name evidence="2" type="ORF">AMATHDRAFT_4642</name>
</gene>
<keyword evidence="3" id="KW-1185">Reference proteome</keyword>
<reference evidence="2 3" key="1">
    <citation type="submission" date="2014-02" db="EMBL/GenBank/DDBJ databases">
        <title>Transposable element dynamics among asymbiotic and ectomycorrhizal Amanita fungi.</title>
        <authorList>
            <consortium name="DOE Joint Genome Institute"/>
            <person name="Hess J."/>
            <person name="Skrede I."/>
            <person name="Wolfe B."/>
            <person name="LaButti K."/>
            <person name="Ohm R.A."/>
            <person name="Grigoriev I.V."/>
            <person name="Pringle A."/>
        </authorList>
    </citation>
    <scope>NUCLEOTIDE SEQUENCE [LARGE SCALE GENOMIC DNA]</scope>
    <source>
        <strain evidence="2 3">SKay4041</strain>
    </source>
</reference>
<dbReference type="SUPFAM" id="SSF52047">
    <property type="entry name" value="RNI-like"/>
    <property type="match status" value="1"/>
</dbReference>
<organism evidence="2 3">
    <name type="scientific">Amanita thiersii Skay4041</name>
    <dbReference type="NCBI Taxonomy" id="703135"/>
    <lineage>
        <taxon>Eukaryota</taxon>
        <taxon>Fungi</taxon>
        <taxon>Dikarya</taxon>
        <taxon>Basidiomycota</taxon>
        <taxon>Agaricomycotina</taxon>
        <taxon>Agaricomycetes</taxon>
        <taxon>Agaricomycetidae</taxon>
        <taxon>Agaricales</taxon>
        <taxon>Pluteineae</taxon>
        <taxon>Amanitaceae</taxon>
        <taxon>Amanita</taxon>
    </lineage>
</organism>
<proteinExistence type="predicted"/>
<dbReference type="InterPro" id="IPR032675">
    <property type="entry name" value="LRR_dom_sf"/>
</dbReference>
<evidence type="ECO:0000313" key="2">
    <source>
        <dbReference type="EMBL" id="PFH49707.1"/>
    </source>
</evidence>
<dbReference type="EMBL" id="KZ302021">
    <property type="protein sequence ID" value="PFH49707.1"/>
    <property type="molecule type" value="Genomic_DNA"/>
</dbReference>
<evidence type="ECO:0000313" key="3">
    <source>
        <dbReference type="Proteomes" id="UP000242287"/>
    </source>
</evidence>
<evidence type="ECO:0000256" key="1">
    <source>
        <dbReference type="SAM" id="SignalP"/>
    </source>
</evidence>
<dbReference type="AlphaFoldDB" id="A0A2A9NN65"/>
<name>A0A2A9NN65_9AGAR</name>
<dbReference type="Proteomes" id="UP000242287">
    <property type="component" value="Unassembled WGS sequence"/>
</dbReference>
<dbReference type="Gene3D" id="3.80.10.10">
    <property type="entry name" value="Ribonuclease Inhibitor"/>
    <property type="match status" value="1"/>
</dbReference>
<feature type="chain" id="PRO_5013174083" description="F-box domain-containing protein" evidence="1">
    <location>
        <begin position="21"/>
        <end position="296"/>
    </location>
</feature>
<protein>
    <recommendedName>
        <fullName evidence="4">F-box domain-containing protein</fullName>
    </recommendedName>
</protein>
<evidence type="ECO:0008006" key="4">
    <source>
        <dbReference type="Google" id="ProtNLM"/>
    </source>
</evidence>
<feature type="signal peptide" evidence="1">
    <location>
        <begin position="1"/>
        <end position="20"/>
    </location>
</feature>
<dbReference type="OrthoDB" id="3126191at2759"/>
<keyword evidence="1" id="KW-0732">Signal</keyword>
<sequence>MKMIKHAITLFSCLPQLTELELCVRYTKERTTTALPPLNALNNLRKLSFQIDQLALITPASDYHSNLGSLRELVACNPHLAHLSVQLGRHNDDFDLADIFSAVPAERPLHLQYLSLSYQFINGWDATKILPHICSLTSIDLRFCTFISGADSTFHKFWSFLFEMNVFPKDIKISHLDQRFFDYLQRHPNLHAGTLEYLRMFADQLSDLLRVGENWKIFLRCTRMREIYINSPRRTGLFSTGDTKVECVLLNLVAHLIARVILVFESYQSFDLYRNYCHDSDNPLEIQLESRLFLSS</sequence>